<evidence type="ECO:0000256" key="1">
    <source>
        <dbReference type="ARBA" id="ARBA00022692"/>
    </source>
</evidence>
<keyword evidence="1 4" id="KW-0812">Transmembrane</keyword>
<protein>
    <submittedName>
        <fullName evidence="6">MFS transporter</fullName>
    </submittedName>
</protein>
<dbReference type="RefSeq" id="WP_255392202.1">
    <property type="nucleotide sequence ID" value="NZ_CP101509.1"/>
</dbReference>
<dbReference type="EMBL" id="CP101509">
    <property type="protein sequence ID" value="UTV30834.1"/>
    <property type="molecule type" value="Genomic_DNA"/>
</dbReference>
<feature type="transmembrane region" description="Helical" evidence="4">
    <location>
        <begin position="222"/>
        <end position="244"/>
    </location>
</feature>
<name>A0ABY5GQ96_9GAMM</name>
<dbReference type="InterPro" id="IPR036259">
    <property type="entry name" value="MFS_trans_sf"/>
</dbReference>
<feature type="transmembrane region" description="Helical" evidence="4">
    <location>
        <begin position="256"/>
        <end position="277"/>
    </location>
</feature>
<gene>
    <name evidence="6" type="ORF">NNL38_19965</name>
</gene>
<dbReference type="Gene3D" id="1.20.1250.20">
    <property type="entry name" value="MFS general substrate transporter like domains"/>
    <property type="match status" value="2"/>
</dbReference>
<dbReference type="PANTHER" id="PTHR23523:SF2">
    <property type="entry name" value="2-NITROIMIDAZOLE TRANSPORTER"/>
    <property type="match status" value="1"/>
</dbReference>
<evidence type="ECO:0000256" key="3">
    <source>
        <dbReference type="ARBA" id="ARBA00023136"/>
    </source>
</evidence>
<evidence type="ECO:0000313" key="6">
    <source>
        <dbReference type="EMBL" id="UTV30834.1"/>
    </source>
</evidence>
<dbReference type="InterPro" id="IPR011701">
    <property type="entry name" value="MFS"/>
</dbReference>
<dbReference type="InterPro" id="IPR020846">
    <property type="entry name" value="MFS_dom"/>
</dbReference>
<feature type="transmembrane region" description="Helical" evidence="4">
    <location>
        <begin position="371"/>
        <end position="390"/>
    </location>
</feature>
<feature type="transmembrane region" description="Helical" evidence="4">
    <location>
        <begin position="136"/>
        <end position="158"/>
    </location>
</feature>
<reference evidence="6" key="1">
    <citation type="submission" date="2022-07" db="EMBL/GenBank/DDBJ databases">
        <title>Genome sequencing of Photobacterium atrarenae GJH2-4.</title>
        <authorList>
            <person name="Park S.-J."/>
        </authorList>
    </citation>
    <scope>NUCLEOTIDE SEQUENCE</scope>
    <source>
        <strain evidence="6">GJH2-4</strain>
    </source>
</reference>
<evidence type="ECO:0000256" key="4">
    <source>
        <dbReference type="SAM" id="Phobius"/>
    </source>
</evidence>
<feature type="transmembrane region" description="Helical" evidence="4">
    <location>
        <begin position="78"/>
        <end position="96"/>
    </location>
</feature>
<proteinExistence type="predicted"/>
<keyword evidence="2 4" id="KW-1133">Transmembrane helix</keyword>
<accession>A0ABY5GQ96</accession>
<dbReference type="PROSITE" id="PS50850">
    <property type="entry name" value="MFS"/>
    <property type="match status" value="1"/>
</dbReference>
<feature type="transmembrane region" description="Helical" evidence="4">
    <location>
        <begin position="49"/>
        <end position="71"/>
    </location>
</feature>
<keyword evidence="7" id="KW-1185">Reference proteome</keyword>
<feature type="transmembrane region" description="Helical" evidence="4">
    <location>
        <begin position="308"/>
        <end position="329"/>
    </location>
</feature>
<feature type="transmembrane region" description="Helical" evidence="4">
    <location>
        <begin position="102"/>
        <end position="124"/>
    </location>
</feature>
<evidence type="ECO:0000313" key="7">
    <source>
        <dbReference type="Proteomes" id="UP001057998"/>
    </source>
</evidence>
<feature type="transmembrane region" description="Helical" evidence="4">
    <location>
        <begin position="170"/>
        <end position="191"/>
    </location>
</feature>
<feature type="domain" description="Major facilitator superfamily (MFS) profile" evidence="5">
    <location>
        <begin position="13"/>
        <end position="398"/>
    </location>
</feature>
<evidence type="ECO:0000259" key="5">
    <source>
        <dbReference type="PROSITE" id="PS50850"/>
    </source>
</evidence>
<organism evidence="6 7">
    <name type="scientific">Photobacterium atrarenae</name>
    <dbReference type="NCBI Taxonomy" id="865757"/>
    <lineage>
        <taxon>Bacteria</taxon>
        <taxon>Pseudomonadati</taxon>
        <taxon>Pseudomonadota</taxon>
        <taxon>Gammaproteobacteria</taxon>
        <taxon>Vibrionales</taxon>
        <taxon>Vibrionaceae</taxon>
        <taxon>Photobacterium</taxon>
    </lineage>
</organism>
<keyword evidence="3 4" id="KW-0472">Membrane</keyword>
<sequence>MRNKSLTPISCWFLLALLFIALNMRAPFTSLSPLLDEISHSLSLSATQAGLLTTLPLIAFALFSPFASALARRLGLEVTIMLGLVLISVGVMVRAMSAIPALFSGTLLLGIGIAVANVLLPGLLKRDHARHAASLTALYVLIMSVGAALGSSVVIPLARLAEQSMAASVPGWSVALLWSLPLSLCAALIWLPRLWASRRATVQPTSGQGIGPLLRSKVAWQITLFLGLNSFINYVFVSWFAVMAMDLGFSAEKAGIYHGLMQLAGAAPALVMVPLMAKVKNVRFIAAIMIMATLVGVAGLMMMSSLALFWALLLGVGQGGAFILGLSMISLRSDSPEQATALSGMAQCLGYLLAATGPVVIGYLYETSQDWDSALSLMLGVILVWGYCGLMACKPVSESVENVSATA</sequence>
<dbReference type="Pfam" id="PF07690">
    <property type="entry name" value="MFS_1"/>
    <property type="match status" value="1"/>
</dbReference>
<dbReference type="SUPFAM" id="SSF103473">
    <property type="entry name" value="MFS general substrate transporter"/>
    <property type="match status" value="1"/>
</dbReference>
<dbReference type="Proteomes" id="UP001057998">
    <property type="component" value="Chromosome 2"/>
</dbReference>
<feature type="transmembrane region" description="Helical" evidence="4">
    <location>
        <begin position="284"/>
        <end position="302"/>
    </location>
</feature>
<dbReference type="PANTHER" id="PTHR23523">
    <property type="match status" value="1"/>
</dbReference>
<feature type="transmembrane region" description="Helical" evidence="4">
    <location>
        <begin position="341"/>
        <end position="365"/>
    </location>
</feature>
<dbReference type="InterPro" id="IPR052524">
    <property type="entry name" value="MFS_Cyanate_Porter"/>
</dbReference>
<evidence type="ECO:0000256" key="2">
    <source>
        <dbReference type="ARBA" id="ARBA00022989"/>
    </source>
</evidence>